<dbReference type="PROSITE" id="PS50808">
    <property type="entry name" value="ZF_BED"/>
    <property type="match status" value="1"/>
</dbReference>
<dbReference type="AlphaFoldDB" id="A0A099P008"/>
<gene>
    <name evidence="8" type="ORF">JL09_g2599</name>
</gene>
<keyword evidence="3" id="KW-0862">Zinc</keyword>
<protein>
    <recommendedName>
        <fullName evidence="7">BED-type domain-containing protein</fullName>
    </recommendedName>
</protein>
<dbReference type="Pfam" id="PF02892">
    <property type="entry name" value="zf-BED"/>
    <property type="match status" value="1"/>
</dbReference>
<evidence type="ECO:0000256" key="5">
    <source>
        <dbReference type="SAM" id="Coils"/>
    </source>
</evidence>
<feature type="domain" description="BED-type" evidence="7">
    <location>
        <begin position="4"/>
        <end position="63"/>
    </location>
</feature>
<organism evidence="8 9">
    <name type="scientific">Pichia kudriavzevii</name>
    <name type="common">Yeast</name>
    <name type="synonym">Issatchenkia orientalis</name>
    <dbReference type="NCBI Taxonomy" id="4909"/>
    <lineage>
        <taxon>Eukaryota</taxon>
        <taxon>Fungi</taxon>
        <taxon>Dikarya</taxon>
        <taxon>Ascomycota</taxon>
        <taxon>Saccharomycotina</taxon>
        <taxon>Pichiomycetes</taxon>
        <taxon>Pichiales</taxon>
        <taxon>Pichiaceae</taxon>
        <taxon>Pichia</taxon>
    </lineage>
</organism>
<evidence type="ECO:0000313" key="9">
    <source>
        <dbReference type="Proteomes" id="UP000029867"/>
    </source>
</evidence>
<sequence length="494" mass="55751">MARPPNSWVWEHFQEDTSQPPNPAYTNVRCQICSKSLRYSSRNGPTNLARHLTRGHNMNQPDSTPTRRPFESNRKDGSTNTSNSINSNSNSINSVSGLNGANNTNNNSNNTNNNNNSNNKNGKSNLLSNARDHHKGFHNSESTSENERESSQEASNEHELSMSYTTISAPKANRKMPISYSTKSIPEYQVPQQLQSDLLFQSSLNGQSERLKVQNRQTNGDLGMQSSSLTTNQNDYDQFMKNVNLLPIYRMDLNKQREKRGFKPKQPLSPMNKRQSLPTQISPTTLKLSNMTPGVVTSLNNSPPKQYMTIDQQFFNQQTSYMDNTDKEVDRDNGMLPTIQDIPDFNSMPTMIGSPNNETLNQKHQRNELGILDGSPNKRDFRVANFDNVGGFNSADNNSSLTGLVKDMSTTIEVMRKTLQQQQDKINQLEQRLSREINSHRGSGLETAYEVIPAFRNDVGDLPELQNVYVLLSLPIQQLRRIANAYGLKLSDDR</sequence>
<reference evidence="9" key="1">
    <citation type="journal article" date="2014" name="Microb. Cell Fact.">
        <title>Exploiting Issatchenkia orientalis SD108 for succinic acid production.</title>
        <authorList>
            <person name="Xiao H."/>
            <person name="Shao Z."/>
            <person name="Jiang Y."/>
            <person name="Dole S."/>
            <person name="Zhao H."/>
        </authorList>
    </citation>
    <scope>NUCLEOTIDE SEQUENCE [LARGE SCALE GENOMIC DNA]</scope>
    <source>
        <strain evidence="9">SD108</strain>
    </source>
</reference>
<evidence type="ECO:0000259" key="7">
    <source>
        <dbReference type="PROSITE" id="PS50808"/>
    </source>
</evidence>
<evidence type="ECO:0000313" key="8">
    <source>
        <dbReference type="EMBL" id="KGK38250.1"/>
    </source>
</evidence>
<evidence type="ECO:0000256" key="1">
    <source>
        <dbReference type="ARBA" id="ARBA00022723"/>
    </source>
</evidence>
<dbReference type="HOGENOM" id="CLU_552141_0_0_1"/>
<dbReference type="GO" id="GO:0003677">
    <property type="term" value="F:DNA binding"/>
    <property type="evidence" value="ECO:0007669"/>
    <property type="project" value="InterPro"/>
</dbReference>
<dbReference type="InterPro" id="IPR003656">
    <property type="entry name" value="Znf_BED"/>
</dbReference>
<dbReference type="VEuPathDB" id="FungiDB:C5L36_0D01430"/>
<keyword evidence="2 4" id="KW-0863">Zinc-finger</keyword>
<feature type="coiled-coil region" evidence="5">
    <location>
        <begin position="405"/>
        <end position="439"/>
    </location>
</feature>
<dbReference type="SMART" id="SM00614">
    <property type="entry name" value="ZnF_BED"/>
    <property type="match status" value="1"/>
</dbReference>
<dbReference type="GO" id="GO:0008270">
    <property type="term" value="F:zinc ion binding"/>
    <property type="evidence" value="ECO:0007669"/>
    <property type="project" value="UniProtKB-KW"/>
</dbReference>
<comment type="caution">
    <text evidence="8">The sequence shown here is derived from an EMBL/GenBank/DDBJ whole genome shotgun (WGS) entry which is preliminary data.</text>
</comment>
<proteinExistence type="predicted"/>
<name>A0A099P008_PICKU</name>
<dbReference type="SUPFAM" id="SSF57667">
    <property type="entry name" value="beta-beta-alpha zinc fingers"/>
    <property type="match status" value="1"/>
</dbReference>
<evidence type="ECO:0000256" key="3">
    <source>
        <dbReference type="ARBA" id="ARBA00022833"/>
    </source>
</evidence>
<evidence type="ECO:0000256" key="2">
    <source>
        <dbReference type="ARBA" id="ARBA00022771"/>
    </source>
</evidence>
<feature type="compositionally biased region" description="Polar residues" evidence="6">
    <location>
        <begin position="56"/>
        <end position="66"/>
    </location>
</feature>
<keyword evidence="1" id="KW-0479">Metal-binding</keyword>
<evidence type="ECO:0000256" key="4">
    <source>
        <dbReference type="PROSITE-ProRule" id="PRU00027"/>
    </source>
</evidence>
<keyword evidence="5" id="KW-0175">Coiled coil</keyword>
<dbReference type="InterPro" id="IPR036236">
    <property type="entry name" value="Znf_C2H2_sf"/>
</dbReference>
<dbReference type="EMBL" id="JQFK01000022">
    <property type="protein sequence ID" value="KGK38250.1"/>
    <property type="molecule type" value="Genomic_DNA"/>
</dbReference>
<evidence type="ECO:0000256" key="6">
    <source>
        <dbReference type="SAM" id="MobiDB-lite"/>
    </source>
</evidence>
<feature type="region of interest" description="Disordered" evidence="6">
    <location>
        <begin position="38"/>
        <end position="168"/>
    </location>
</feature>
<feature type="compositionally biased region" description="Low complexity" evidence="6">
    <location>
        <begin position="78"/>
        <end position="129"/>
    </location>
</feature>
<feature type="compositionally biased region" description="Basic and acidic residues" evidence="6">
    <location>
        <begin position="145"/>
        <end position="160"/>
    </location>
</feature>
<feature type="compositionally biased region" description="Basic and acidic residues" evidence="6">
    <location>
        <begin position="68"/>
        <end position="77"/>
    </location>
</feature>
<dbReference type="Proteomes" id="UP000029867">
    <property type="component" value="Unassembled WGS sequence"/>
</dbReference>
<accession>A0A099P008</accession>